<reference evidence="1 2" key="1">
    <citation type="journal article" date="2015" name="Proc. Natl. Acad. Sci. U.S.A.">
        <title>The resurrection genome of Boea hygrometrica: A blueprint for survival of dehydration.</title>
        <authorList>
            <person name="Xiao L."/>
            <person name="Yang G."/>
            <person name="Zhang L."/>
            <person name="Yang X."/>
            <person name="Zhao S."/>
            <person name="Ji Z."/>
            <person name="Zhou Q."/>
            <person name="Hu M."/>
            <person name="Wang Y."/>
            <person name="Chen M."/>
            <person name="Xu Y."/>
            <person name="Jin H."/>
            <person name="Xiao X."/>
            <person name="Hu G."/>
            <person name="Bao F."/>
            <person name="Hu Y."/>
            <person name="Wan P."/>
            <person name="Li L."/>
            <person name="Deng X."/>
            <person name="Kuang T."/>
            <person name="Xiang C."/>
            <person name="Zhu J.K."/>
            <person name="Oliver M.J."/>
            <person name="He Y."/>
        </authorList>
    </citation>
    <scope>NUCLEOTIDE SEQUENCE [LARGE SCALE GENOMIC DNA]</scope>
    <source>
        <strain evidence="2">cv. XS01</strain>
    </source>
</reference>
<proteinExistence type="predicted"/>
<organism evidence="1 2">
    <name type="scientific">Dorcoceras hygrometricum</name>
    <dbReference type="NCBI Taxonomy" id="472368"/>
    <lineage>
        <taxon>Eukaryota</taxon>
        <taxon>Viridiplantae</taxon>
        <taxon>Streptophyta</taxon>
        <taxon>Embryophyta</taxon>
        <taxon>Tracheophyta</taxon>
        <taxon>Spermatophyta</taxon>
        <taxon>Magnoliopsida</taxon>
        <taxon>eudicotyledons</taxon>
        <taxon>Gunneridae</taxon>
        <taxon>Pentapetalae</taxon>
        <taxon>asterids</taxon>
        <taxon>lamiids</taxon>
        <taxon>Lamiales</taxon>
        <taxon>Gesneriaceae</taxon>
        <taxon>Didymocarpoideae</taxon>
        <taxon>Trichosporeae</taxon>
        <taxon>Loxocarpinae</taxon>
        <taxon>Dorcoceras</taxon>
    </lineage>
</organism>
<keyword evidence="2" id="KW-1185">Reference proteome</keyword>
<accession>A0A2Z6ZUF8</accession>
<dbReference type="EMBL" id="KV084515">
    <property type="protein sequence ID" value="KZT76897.1"/>
    <property type="molecule type" value="Genomic_DNA"/>
</dbReference>
<evidence type="ECO:0000313" key="2">
    <source>
        <dbReference type="Proteomes" id="UP000250235"/>
    </source>
</evidence>
<sequence length="212" mass="23656">MPKTRRTTIARRRPPPMLREAQGRARHASPRDVWSMAAGVAPDYGTTDFAMACWPSAGQHATICSASARRSGRPIAQQVRDASIGRATSVVQHAPPSRVGAQPCAAVPRPYSTIFFCLISKSRFRCNSGNKNVLKDPSLCSDTTVGIRWWIRIPLPGGAAEIKNSPRKRSIHQYKSTNIHRMFVDLLPCWRLGAWLQPEIHRENLALLGRRR</sequence>
<gene>
    <name evidence="1" type="ORF">F511_46080</name>
</gene>
<dbReference type="AlphaFoldDB" id="A0A2Z6ZUF8"/>
<name>A0A2Z6ZUF8_9LAMI</name>
<protein>
    <submittedName>
        <fullName evidence="1">Armadillo/beta-catenin-like repeats-containing protein</fullName>
    </submittedName>
</protein>
<evidence type="ECO:0000313" key="1">
    <source>
        <dbReference type="EMBL" id="KZT76897.1"/>
    </source>
</evidence>
<dbReference type="Proteomes" id="UP000250235">
    <property type="component" value="Unassembled WGS sequence"/>
</dbReference>